<evidence type="ECO:0000313" key="9">
    <source>
        <dbReference type="Proteomes" id="UP000650081"/>
    </source>
</evidence>
<dbReference type="GO" id="GO:0005886">
    <property type="term" value="C:plasma membrane"/>
    <property type="evidence" value="ECO:0007669"/>
    <property type="project" value="UniProtKB-SubCell"/>
</dbReference>
<feature type="transmembrane region" description="Helical" evidence="6">
    <location>
        <begin position="27"/>
        <end position="48"/>
    </location>
</feature>
<accession>A0A923PSK7</accession>
<evidence type="ECO:0000313" key="8">
    <source>
        <dbReference type="EMBL" id="MBC6996723.1"/>
    </source>
</evidence>
<gene>
    <name evidence="8" type="ORF">H9S92_21300</name>
</gene>
<dbReference type="EMBL" id="JACSIT010000154">
    <property type="protein sequence ID" value="MBC6996723.1"/>
    <property type="molecule type" value="Genomic_DNA"/>
</dbReference>
<feature type="domain" description="RDD" evidence="7">
    <location>
        <begin position="21"/>
        <end position="184"/>
    </location>
</feature>
<keyword evidence="9" id="KW-1185">Reference proteome</keyword>
<organism evidence="8 9">
    <name type="scientific">Neolewinella lacunae</name>
    <dbReference type="NCBI Taxonomy" id="1517758"/>
    <lineage>
        <taxon>Bacteria</taxon>
        <taxon>Pseudomonadati</taxon>
        <taxon>Bacteroidota</taxon>
        <taxon>Saprospiria</taxon>
        <taxon>Saprospirales</taxon>
        <taxon>Lewinellaceae</taxon>
        <taxon>Neolewinella</taxon>
    </lineage>
</organism>
<dbReference type="InterPro" id="IPR051791">
    <property type="entry name" value="Pra-immunoreactive"/>
</dbReference>
<keyword evidence="5 6" id="KW-0472">Membrane</keyword>
<evidence type="ECO:0000256" key="3">
    <source>
        <dbReference type="ARBA" id="ARBA00022692"/>
    </source>
</evidence>
<proteinExistence type="predicted"/>
<feature type="transmembrane region" description="Helical" evidence="6">
    <location>
        <begin position="54"/>
        <end position="71"/>
    </location>
</feature>
<evidence type="ECO:0000256" key="5">
    <source>
        <dbReference type="ARBA" id="ARBA00023136"/>
    </source>
</evidence>
<evidence type="ECO:0000256" key="1">
    <source>
        <dbReference type="ARBA" id="ARBA00004651"/>
    </source>
</evidence>
<evidence type="ECO:0000256" key="2">
    <source>
        <dbReference type="ARBA" id="ARBA00022475"/>
    </source>
</evidence>
<keyword evidence="3 6" id="KW-0812">Transmembrane</keyword>
<dbReference type="Pfam" id="PF06271">
    <property type="entry name" value="RDD"/>
    <property type="match status" value="1"/>
</dbReference>
<dbReference type="AlphaFoldDB" id="A0A923PSK7"/>
<evidence type="ECO:0000259" key="7">
    <source>
        <dbReference type="Pfam" id="PF06271"/>
    </source>
</evidence>
<evidence type="ECO:0000256" key="6">
    <source>
        <dbReference type="SAM" id="Phobius"/>
    </source>
</evidence>
<comment type="caution">
    <text evidence="8">The sequence shown here is derived from an EMBL/GenBank/DDBJ whole genome shotgun (WGS) entry which is preliminary data.</text>
</comment>
<sequence length="197" mass="21703">MTSDTLDSVGFNDNIYAPRFAGFGVRLGAYIIDMLVLIPFIGASVYFSSFNPNALAYLGIALLTSLYKPIMEMQYGATVGKMATKIKVVGAEGVPITPEQAFMRWIPFFVGTIFSVWLQYSLISGAEAEGITGYMEFAMYQQEYMAEMGVMAYLGQLLGFLPLVSALFMLGNQRKQAAHDTLAKTYVIYKEQAATPL</sequence>
<feature type="transmembrane region" description="Helical" evidence="6">
    <location>
        <begin position="105"/>
        <end position="123"/>
    </location>
</feature>
<protein>
    <submittedName>
        <fullName evidence="8">RDD family protein</fullName>
    </submittedName>
</protein>
<dbReference type="PANTHER" id="PTHR36115">
    <property type="entry name" value="PROLINE-RICH ANTIGEN HOMOLOG-RELATED"/>
    <property type="match status" value="1"/>
</dbReference>
<feature type="transmembrane region" description="Helical" evidence="6">
    <location>
        <begin position="150"/>
        <end position="170"/>
    </location>
</feature>
<name>A0A923PSK7_9BACT</name>
<dbReference type="Proteomes" id="UP000650081">
    <property type="component" value="Unassembled WGS sequence"/>
</dbReference>
<keyword evidence="2" id="KW-1003">Cell membrane</keyword>
<comment type="subcellular location">
    <subcellularLocation>
        <location evidence="1">Cell membrane</location>
        <topology evidence="1">Multi-pass membrane protein</topology>
    </subcellularLocation>
</comment>
<evidence type="ECO:0000256" key="4">
    <source>
        <dbReference type="ARBA" id="ARBA00022989"/>
    </source>
</evidence>
<reference evidence="8" key="1">
    <citation type="submission" date="2020-08" db="EMBL/GenBank/DDBJ databases">
        <title>Lewinella bacteria from marine environments.</title>
        <authorList>
            <person name="Zhong Y."/>
        </authorList>
    </citation>
    <scope>NUCLEOTIDE SEQUENCE</scope>
    <source>
        <strain evidence="8">KCTC 42187</strain>
    </source>
</reference>
<keyword evidence="4 6" id="KW-1133">Transmembrane helix</keyword>
<dbReference type="InterPro" id="IPR010432">
    <property type="entry name" value="RDD"/>
</dbReference>
<dbReference type="RefSeq" id="WP_187468732.1">
    <property type="nucleotide sequence ID" value="NZ_JACSIT010000154.1"/>
</dbReference>